<dbReference type="Proteomes" id="UP000035763">
    <property type="component" value="Unassembled WGS sequence"/>
</dbReference>
<dbReference type="EMBL" id="CAJA01000413">
    <property type="protein sequence ID" value="CCH74691.1"/>
    <property type="molecule type" value="Genomic_DNA"/>
</dbReference>
<protein>
    <recommendedName>
        <fullName evidence="3">Phytanoyl-CoA dioxygenase</fullName>
    </recommendedName>
</protein>
<name>W6K0T7_9MICO</name>
<gene>
    <name evidence="1" type="ORF">BN11_4700005</name>
</gene>
<dbReference type="RefSeq" id="WP_048700036.1">
    <property type="nucleotide sequence ID" value="NZ_HG764815.1"/>
</dbReference>
<dbReference type="Gene3D" id="2.60.120.620">
    <property type="entry name" value="q2cbj1_9rhob like domain"/>
    <property type="match status" value="1"/>
</dbReference>
<dbReference type="InterPro" id="IPR047128">
    <property type="entry name" value="PhyH"/>
</dbReference>
<dbReference type="GO" id="GO:0001561">
    <property type="term" value="P:fatty acid alpha-oxidation"/>
    <property type="evidence" value="ECO:0007669"/>
    <property type="project" value="InterPro"/>
</dbReference>
<accession>W6K0T7</accession>
<dbReference type="SUPFAM" id="SSF51197">
    <property type="entry name" value="Clavaminate synthase-like"/>
    <property type="match status" value="1"/>
</dbReference>
<evidence type="ECO:0000313" key="1">
    <source>
        <dbReference type="EMBL" id="CCH74691.1"/>
    </source>
</evidence>
<dbReference type="InterPro" id="IPR008775">
    <property type="entry name" value="Phytyl_CoA_dOase-like"/>
</dbReference>
<keyword evidence="2" id="KW-1185">Reference proteome</keyword>
<evidence type="ECO:0008006" key="3">
    <source>
        <dbReference type="Google" id="ProtNLM"/>
    </source>
</evidence>
<organism evidence="1 2">
    <name type="scientific">Nostocoides australiense Ben110</name>
    <dbReference type="NCBI Taxonomy" id="1193182"/>
    <lineage>
        <taxon>Bacteria</taxon>
        <taxon>Bacillati</taxon>
        <taxon>Actinomycetota</taxon>
        <taxon>Actinomycetes</taxon>
        <taxon>Micrococcales</taxon>
        <taxon>Intrasporangiaceae</taxon>
        <taxon>Nostocoides</taxon>
    </lineage>
</organism>
<dbReference type="PANTHER" id="PTHR21308:SF8">
    <property type="entry name" value="PHYTANOYL-COA DIOXYGENASE FAMILY PROTEIN (AFU_ORTHOLOGUE AFUA_2G09620)"/>
    <property type="match status" value="1"/>
</dbReference>
<dbReference type="STRING" id="1193182.BN11_4700005"/>
<sequence length="399" mass="43036">MSALAQAATRRTPAFPVGTLHAGDCRLADLLEILQDTTDLADYPHATAVEQGVLIYSADAVRASLADGAGDDIEAELARAWSQGPGIIVFTGAFESEIIDRVNAAYDRIIKQEKESGGPKGDHFGEPGANDRVWNALEKLAVADPEAFVDYYSNDLVALGARAWLGPAYQITVQPNVVRPGGKGQTVHRDYHLGFMDSGQAARFPAHVHALSSVLTLQGAVAHVDMPVESGPTLYLPHSQKYTHGYLAYWIPEFQDYFVANHIQLPLTKGDLVWFNPALMHAAGTNVSADIQRMANLLQVSSAFGRAMESVDRERVVNAVYPALLAALDGGMPRPLVDNAVAASAEGYAFPSNLDRDQPVGGMAPPTQSDLVHAALDTRETPESLRDRLAHQAWTKLSH</sequence>
<dbReference type="PANTHER" id="PTHR21308">
    <property type="entry name" value="PHYTANOYL-COA ALPHA-HYDROXYLASE"/>
    <property type="match status" value="1"/>
</dbReference>
<dbReference type="Pfam" id="PF05721">
    <property type="entry name" value="PhyH"/>
    <property type="match status" value="1"/>
</dbReference>
<dbReference type="OrthoDB" id="3562306at2"/>
<dbReference type="AlphaFoldDB" id="W6K0T7"/>
<evidence type="ECO:0000313" key="2">
    <source>
        <dbReference type="Proteomes" id="UP000035763"/>
    </source>
</evidence>
<comment type="caution">
    <text evidence="1">The sequence shown here is derived from an EMBL/GenBank/DDBJ whole genome shotgun (WGS) entry which is preliminary data.</text>
</comment>
<proteinExistence type="predicted"/>
<reference evidence="1 2" key="1">
    <citation type="journal article" date="2013" name="ISME J.">
        <title>A metabolic model for members of the genus Tetrasphaera involved in enhanced biological phosphorus removal.</title>
        <authorList>
            <person name="Kristiansen R."/>
            <person name="Nguyen H.T.T."/>
            <person name="Saunders A.M."/>
            <person name="Nielsen J.L."/>
            <person name="Wimmer R."/>
            <person name="Le V.Q."/>
            <person name="McIlroy S.J."/>
            <person name="Petrovski S."/>
            <person name="Seviour R.J."/>
            <person name="Calteau A."/>
            <person name="Nielsen K.L."/>
            <person name="Nielsen P.H."/>
        </authorList>
    </citation>
    <scope>NUCLEOTIDE SEQUENCE [LARGE SCALE GENOMIC DNA]</scope>
    <source>
        <strain evidence="1 2">Ben110</strain>
    </source>
</reference>
<dbReference type="GO" id="GO:0048244">
    <property type="term" value="F:phytanoyl-CoA dioxygenase activity"/>
    <property type="evidence" value="ECO:0007669"/>
    <property type="project" value="InterPro"/>
</dbReference>